<comment type="subcellular location">
    <subcellularLocation>
        <location evidence="1">Cell membrane</location>
        <topology evidence="1">Multi-pass membrane protein</topology>
    </subcellularLocation>
</comment>
<dbReference type="GO" id="GO:0005886">
    <property type="term" value="C:plasma membrane"/>
    <property type="evidence" value="ECO:0007669"/>
    <property type="project" value="UniProtKB-SubCell"/>
</dbReference>
<dbReference type="PATRIC" id="fig|742818.3.peg.1528"/>
<dbReference type="eggNOG" id="COG1055">
    <property type="taxonomic scope" value="Bacteria"/>
</dbReference>
<evidence type="ECO:0000313" key="10">
    <source>
        <dbReference type="Proteomes" id="UP000006069"/>
    </source>
</evidence>
<evidence type="ECO:0000256" key="7">
    <source>
        <dbReference type="SAM" id="Phobius"/>
    </source>
</evidence>
<gene>
    <name evidence="9" type="ORF">HMPREF9451_01450</name>
</gene>
<keyword evidence="6 7" id="KW-0472">Membrane</keyword>
<dbReference type="PANTHER" id="PTHR43302:SF5">
    <property type="entry name" value="TRANSPORTER ARSB-RELATED"/>
    <property type="match status" value="1"/>
</dbReference>
<accession>K0Z986</accession>
<organism evidence="9 10">
    <name type="scientific">Slackia piriformis YIT 12062</name>
    <dbReference type="NCBI Taxonomy" id="742818"/>
    <lineage>
        <taxon>Bacteria</taxon>
        <taxon>Bacillati</taxon>
        <taxon>Actinomycetota</taxon>
        <taxon>Coriobacteriia</taxon>
        <taxon>Eggerthellales</taxon>
        <taxon>Eggerthellaceae</taxon>
        <taxon>Slackia</taxon>
    </lineage>
</organism>
<dbReference type="Pfam" id="PF03600">
    <property type="entry name" value="CitMHS"/>
    <property type="match status" value="1"/>
</dbReference>
<evidence type="ECO:0000256" key="2">
    <source>
        <dbReference type="ARBA" id="ARBA00022448"/>
    </source>
</evidence>
<feature type="transmembrane region" description="Helical" evidence="7">
    <location>
        <begin position="224"/>
        <end position="257"/>
    </location>
</feature>
<dbReference type="FunCoup" id="K0Z986">
    <property type="interactions" value="10"/>
</dbReference>
<proteinExistence type="predicted"/>
<feature type="transmembrane region" description="Helical" evidence="7">
    <location>
        <begin position="372"/>
        <end position="390"/>
    </location>
</feature>
<feature type="transmembrane region" description="Helical" evidence="7">
    <location>
        <begin position="34"/>
        <end position="52"/>
    </location>
</feature>
<dbReference type="AlphaFoldDB" id="K0Z986"/>
<evidence type="ECO:0000259" key="8">
    <source>
        <dbReference type="Pfam" id="PF03600"/>
    </source>
</evidence>
<reference evidence="9 10" key="1">
    <citation type="submission" date="2012-08" db="EMBL/GenBank/DDBJ databases">
        <title>The Genome Sequence of Slackia piriformis YIT 12062.</title>
        <authorList>
            <consortium name="The Broad Institute Genome Sequencing Platform"/>
            <person name="Earl A."/>
            <person name="Ward D."/>
            <person name="Feldgarden M."/>
            <person name="Gevers D."/>
            <person name="Morotomi M."/>
            <person name="Walker B."/>
            <person name="Young S.K."/>
            <person name="Zeng Q."/>
            <person name="Gargeya S."/>
            <person name="Fitzgerald M."/>
            <person name="Haas B."/>
            <person name="Abouelleil A."/>
            <person name="Alvarado L."/>
            <person name="Arachchi H.M."/>
            <person name="Berlin A.M."/>
            <person name="Chapman S.B."/>
            <person name="Goldberg J."/>
            <person name="Griggs A."/>
            <person name="Gujja S."/>
            <person name="Hansen M."/>
            <person name="Howarth C."/>
            <person name="Imamovic A."/>
            <person name="Larimer J."/>
            <person name="McCowen C."/>
            <person name="Montmayeur A."/>
            <person name="Murphy C."/>
            <person name="Neiman D."/>
            <person name="Pearson M."/>
            <person name="Priest M."/>
            <person name="Roberts A."/>
            <person name="Saif S."/>
            <person name="Shea T."/>
            <person name="Sisk P."/>
            <person name="Sykes S."/>
            <person name="Wortman J."/>
            <person name="Nusbaum C."/>
            <person name="Birren B."/>
        </authorList>
    </citation>
    <scope>NUCLEOTIDE SEQUENCE [LARGE SCALE GENOMIC DNA]</scope>
    <source>
        <strain evidence="9 10">YIT 12062</strain>
    </source>
</reference>
<feature type="domain" description="Citrate transporter-like" evidence="8">
    <location>
        <begin position="38"/>
        <end position="322"/>
    </location>
</feature>
<feature type="transmembrane region" description="Helical" evidence="7">
    <location>
        <begin position="103"/>
        <end position="130"/>
    </location>
</feature>
<dbReference type="HOGENOM" id="CLU_063025_0_0_11"/>
<feature type="transmembrane region" description="Helical" evidence="7">
    <location>
        <begin position="329"/>
        <end position="352"/>
    </location>
</feature>
<evidence type="ECO:0000313" key="9">
    <source>
        <dbReference type="EMBL" id="EJZ83925.1"/>
    </source>
</evidence>
<evidence type="ECO:0000256" key="4">
    <source>
        <dbReference type="ARBA" id="ARBA00022692"/>
    </source>
</evidence>
<keyword evidence="4 7" id="KW-0812">Transmembrane</keyword>
<protein>
    <recommendedName>
        <fullName evidence="8">Citrate transporter-like domain-containing protein</fullName>
    </recommendedName>
</protein>
<feature type="transmembrane region" description="Helical" evidence="7">
    <location>
        <begin position="64"/>
        <end position="83"/>
    </location>
</feature>
<feature type="transmembrane region" description="Helical" evidence="7">
    <location>
        <begin position="269"/>
        <end position="289"/>
    </location>
</feature>
<dbReference type="PANTHER" id="PTHR43302">
    <property type="entry name" value="TRANSPORTER ARSB-RELATED"/>
    <property type="match status" value="1"/>
</dbReference>
<dbReference type="Proteomes" id="UP000006069">
    <property type="component" value="Unassembled WGS sequence"/>
</dbReference>
<evidence type="ECO:0000256" key="5">
    <source>
        <dbReference type="ARBA" id="ARBA00022989"/>
    </source>
</evidence>
<dbReference type="InParanoid" id="K0Z986"/>
<keyword evidence="2" id="KW-0813">Transport</keyword>
<feature type="transmembrane region" description="Helical" evidence="7">
    <location>
        <begin position="181"/>
        <end position="204"/>
    </location>
</feature>
<evidence type="ECO:0000256" key="6">
    <source>
        <dbReference type="ARBA" id="ARBA00023136"/>
    </source>
</evidence>
<comment type="caution">
    <text evidence="9">The sequence shown here is derived from an EMBL/GenBank/DDBJ whole genome shotgun (WGS) entry which is preliminary data.</text>
</comment>
<feature type="transmembrane region" description="Helical" evidence="7">
    <location>
        <begin position="301"/>
        <end position="322"/>
    </location>
</feature>
<evidence type="ECO:0000256" key="1">
    <source>
        <dbReference type="ARBA" id="ARBA00004651"/>
    </source>
</evidence>
<keyword evidence="3" id="KW-1003">Cell membrane</keyword>
<dbReference type="InterPro" id="IPR004680">
    <property type="entry name" value="Cit_transptr-like_dom"/>
</dbReference>
<keyword evidence="5 7" id="KW-1133">Transmembrane helix</keyword>
<dbReference type="GO" id="GO:0055085">
    <property type="term" value="P:transmembrane transport"/>
    <property type="evidence" value="ECO:0007669"/>
    <property type="project" value="InterPro"/>
</dbReference>
<keyword evidence="10" id="KW-1185">Reference proteome</keyword>
<dbReference type="OrthoDB" id="3177666at2"/>
<dbReference type="EMBL" id="ADMD01000007">
    <property type="protein sequence ID" value="EJZ83925.1"/>
    <property type="molecule type" value="Genomic_DNA"/>
</dbReference>
<sequence length="396" mass="42765">MLSKVKASALPSTYTKDMKSHILRTIASFCRNEAVLCIAFICALVSSFFVPAGHNFASSVDLRVIVLLFCLMGATAGLQNAGVLSRSAHCLLSRVSGFRQLSFLLVALPFFAAMVVTNDVALLAFVPFAILTLSITDKKRHLPRIVVLQAVAANIGGMVTPVGNPQNLFIYTTFQTPFLQFFLALLPFALATLFVLAVVCLTFPRENVHVSVSFGSEPIRRSRALLHSALFLLCLAAAVRILPYSVLFPVTLLALLLFDRGIYRKIDYGLLATFLCFFVFSGNMSSIPFVQTTLGSAMNAAPFAVALAASQVISNVPAAVLLSEFTSNWPALLLGVDLGGLGTPIASLASLIAMRLYLHTPETRLSTFLKEFAVANAAFLALLCALYLAFKAFYPM</sequence>
<name>K0Z986_9ACTN</name>
<evidence type="ECO:0000256" key="3">
    <source>
        <dbReference type="ARBA" id="ARBA00022475"/>
    </source>
</evidence>